<evidence type="ECO:0000313" key="4">
    <source>
        <dbReference type="EnsemblPlants" id="KQK10152"/>
    </source>
</evidence>
<proteinExistence type="predicted"/>
<reference evidence="3 4" key="1">
    <citation type="journal article" date="2010" name="Nature">
        <title>Genome sequencing and analysis of the model grass Brachypodium distachyon.</title>
        <authorList>
            <consortium name="International Brachypodium Initiative"/>
        </authorList>
    </citation>
    <scope>NUCLEOTIDE SEQUENCE [LARGE SCALE GENOMIC DNA]</scope>
    <source>
        <strain evidence="3 4">Bd21</strain>
    </source>
</reference>
<reference evidence="3" key="2">
    <citation type="submission" date="2017-06" db="EMBL/GenBank/DDBJ databases">
        <title>WGS assembly of Brachypodium distachyon.</title>
        <authorList>
            <consortium name="The International Brachypodium Initiative"/>
            <person name="Lucas S."/>
            <person name="Harmon-Smith M."/>
            <person name="Lail K."/>
            <person name="Tice H."/>
            <person name="Grimwood J."/>
            <person name="Bruce D."/>
            <person name="Barry K."/>
            <person name="Shu S."/>
            <person name="Lindquist E."/>
            <person name="Wang M."/>
            <person name="Pitluck S."/>
            <person name="Vogel J.P."/>
            <person name="Garvin D.F."/>
            <person name="Mockler T.C."/>
            <person name="Schmutz J."/>
            <person name="Rokhsar D."/>
            <person name="Bevan M.W."/>
        </authorList>
    </citation>
    <scope>NUCLEOTIDE SEQUENCE</scope>
    <source>
        <strain evidence="3">Bd21</strain>
    </source>
</reference>
<feature type="compositionally biased region" description="Low complexity" evidence="1">
    <location>
        <begin position="44"/>
        <end position="59"/>
    </location>
</feature>
<feature type="signal peptide" evidence="2">
    <location>
        <begin position="1"/>
        <end position="25"/>
    </location>
</feature>
<sequence>MSRRFLPLCALLIVLLCLAASLAEGKGGGRGGLGRRFIGGSGVRGNTSRSSSPRSLSGGTWTACVGSSLLVAAAMLL</sequence>
<dbReference type="Gramene" id="KQK10152">
    <property type="protein sequence ID" value="KQK10152"/>
    <property type="gene ID" value="BRADI_2g52336v3"/>
</dbReference>
<name>A0A0Q3GGE7_BRADI</name>
<feature type="chain" id="PRO_5033237789" evidence="2">
    <location>
        <begin position="26"/>
        <end position="77"/>
    </location>
</feature>
<dbReference type="EMBL" id="CM000881">
    <property type="protein sequence ID" value="KQK10152.1"/>
    <property type="molecule type" value="Genomic_DNA"/>
</dbReference>
<dbReference type="InParanoid" id="A0A0Q3GGE7"/>
<reference evidence="4" key="3">
    <citation type="submission" date="2018-08" db="UniProtKB">
        <authorList>
            <consortium name="EnsemblPlants"/>
        </authorList>
    </citation>
    <scope>IDENTIFICATION</scope>
    <source>
        <strain evidence="4">cv. Bd21</strain>
    </source>
</reference>
<feature type="region of interest" description="Disordered" evidence="1">
    <location>
        <begin position="25"/>
        <end position="59"/>
    </location>
</feature>
<keyword evidence="5" id="KW-1185">Reference proteome</keyword>
<protein>
    <submittedName>
        <fullName evidence="3 4">Uncharacterized protein</fullName>
    </submittedName>
</protein>
<evidence type="ECO:0000256" key="1">
    <source>
        <dbReference type="SAM" id="MobiDB-lite"/>
    </source>
</evidence>
<organism evidence="3">
    <name type="scientific">Brachypodium distachyon</name>
    <name type="common">Purple false brome</name>
    <name type="synonym">Trachynia distachya</name>
    <dbReference type="NCBI Taxonomy" id="15368"/>
    <lineage>
        <taxon>Eukaryota</taxon>
        <taxon>Viridiplantae</taxon>
        <taxon>Streptophyta</taxon>
        <taxon>Embryophyta</taxon>
        <taxon>Tracheophyta</taxon>
        <taxon>Spermatophyta</taxon>
        <taxon>Magnoliopsida</taxon>
        <taxon>Liliopsida</taxon>
        <taxon>Poales</taxon>
        <taxon>Poaceae</taxon>
        <taxon>BOP clade</taxon>
        <taxon>Pooideae</taxon>
        <taxon>Stipodae</taxon>
        <taxon>Brachypodieae</taxon>
        <taxon>Brachypodium</taxon>
    </lineage>
</organism>
<evidence type="ECO:0000313" key="3">
    <source>
        <dbReference type="EMBL" id="KQK10152.1"/>
    </source>
</evidence>
<dbReference type="EnsemblPlants" id="KQK10152">
    <property type="protein sequence ID" value="KQK10152"/>
    <property type="gene ID" value="BRADI_2g52336v3"/>
</dbReference>
<accession>A0A0Q3GGE7</accession>
<evidence type="ECO:0000256" key="2">
    <source>
        <dbReference type="SAM" id="SignalP"/>
    </source>
</evidence>
<feature type="compositionally biased region" description="Gly residues" evidence="1">
    <location>
        <begin position="25"/>
        <end position="43"/>
    </location>
</feature>
<dbReference type="AlphaFoldDB" id="A0A0Q3GGE7"/>
<dbReference type="Proteomes" id="UP000008810">
    <property type="component" value="Chromosome 2"/>
</dbReference>
<keyword evidence="2" id="KW-0732">Signal</keyword>
<gene>
    <name evidence="3" type="ORF">BRADI_2g52336v3</name>
</gene>
<evidence type="ECO:0000313" key="5">
    <source>
        <dbReference type="Proteomes" id="UP000008810"/>
    </source>
</evidence>